<proteinExistence type="predicted"/>
<organism evidence="2 3">
    <name type="scientific">Paramuricea clavata</name>
    <name type="common">Red gorgonian</name>
    <name type="synonym">Violescent sea-whip</name>
    <dbReference type="NCBI Taxonomy" id="317549"/>
    <lineage>
        <taxon>Eukaryota</taxon>
        <taxon>Metazoa</taxon>
        <taxon>Cnidaria</taxon>
        <taxon>Anthozoa</taxon>
        <taxon>Octocorallia</taxon>
        <taxon>Malacalcyonacea</taxon>
        <taxon>Plexauridae</taxon>
        <taxon>Paramuricea</taxon>
    </lineage>
</organism>
<dbReference type="PANTHER" id="PTHR46601:SF2">
    <property type="entry name" value="UBIQUITIN-LIKE PROTEASE FAMILY PROFILE DOMAIN-CONTAINING PROTEIN"/>
    <property type="match status" value="1"/>
</dbReference>
<sequence length="570" mass="64804">MEKPFLQMKRKHKKGKYLSPSQTKLNFKLVAVKTTANARATKKLDCSSKEFKTFERKVSSDICKKNKSFKTTKKEVKKMWKGLTNKERQNYSSTSPNKADHRNYGSSISSSTDSPKRSDALSDELVELVKTFYQRDDISRQAPGRKDVINVQDKNGQKVSYQTRHLTSSVMETYALFCKEYPNKIGKSKFAELRPKHVLLSSKLPHNVCLCKYHENFINAVNILHQVSPSVPLYTNEFPQSCLCNPVKRECWMNQCEQCKDGKGFRNSYPLEENGDIKWYVWKTDSSNKLVKNVEEGTAEELYTHICSIIPQFMAHCFTKRMQAEAYNKEQKDAEADSESLSNAAFLQVDFSENYTCVSQDEIQSAHWKQSQVSLFTAALWYSGILHPIVIASDNLNHSKDTIVAYIDYLLSILPSNTQNISIWSDGPSSQFKNRFIVAALKSLQDKHKIQITWNYFATSHGKGPVDGIGGAVKRQVWMTVKTRKHIVCDAKSFVVAAEDASNVKVVEMATSEIEERNTSLNTKECCVRMCESGARSGLYGMTNGNVRVLFLGVVFMSNCDWVYDEALLM</sequence>
<name>A0A7D9H9D8_PARCT</name>
<dbReference type="OrthoDB" id="5984309at2759"/>
<feature type="compositionally biased region" description="Polar residues" evidence="1">
    <location>
        <begin position="104"/>
        <end position="113"/>
    </location>
</feature>
<feature type="region of interest" description="Disordered" evidence="1">
    <location>
        <begin position="81"/>
        <end position="118"/>
    </location>
</feature>
<accession>A0A7D9H9D8</accession>
<comment type="caution">
    <text evidence="2">The sequence shown here is derived from an EMBL/GenBank/DDBJ whole genome shotgun (WGS) entry which is preliminary data.</text>
</comment>
<reference evidence="2" key="1">
    <citation type="submission" date="2020-04" db="EMBL/GenBank/DDBJ databases">
        <authorList>
            <person name="Alioto T."/>
            <person name="Alioto T."/>
            <person name="Gomez Garrido J."/>
        </authorList>
    </citation>
    <scope>NUCLEOTIDE SEQUENCE</scope>
    <source>
        <strain evidence="2">A484AB</strain>
    </source>
</reference>
<dbReference type="PANTHER" id="PTHR46601">
    <property type="entry name" value="ULP_PROTEASE DOMAIN-CONTAINING PROTEIN"/>
    <property type="match status" value="1"/>
</dbReference>
<dbReference type="EMBL" id="CACRXK020000038">
    <property type="protein sequence ID" value="CAB3977243.1"/>
    <property type="molecule type" value="Genomic_DNA"/>
</dbReference>
<keyword evidence="3" id="KW-1185">Reference proteome</keyword>
<protein>
    <submittedName>
        <fullName evidence="2">Uncharacterized protein</fullName>
    </submittedName>
</protein>
<evidence type="ECO:0000313" key="3">
    <source>
        <dbReference type="Proteomes" id="UP001152795"/>
    </source>
</evidence>
<evidence type="ECO:0000313" key="2">
    <source>
        <dbReference type="EMBL" id="CAB3977243.1"/>
    </source>
</evidence>
<dbReference type="Proteomes" id="UP001152795">
    <property type="component" value="Unassembled WGS sequence"/>
</dbReference>
<evidence type="ECO:0000256" key="1">
    <source>
        <dbReference type="SAM" id="MobiDB-lite"/>
    </source>
</evidence>
<gene>
    <name evidence="2" type="ORF">PACLA_8A070560</name>
</gene>
<dbReference type="AlphaFoldDB" id="A0A7D9H9D8"/>